<dbReference type="EMBL" id="BJVY01000024">
    <property type="protein sequence ID" value="GEL72363.1"/>
    <property type="molecule type" value="Genomic_DNA"/>
</dbReference>
<accession>A0A511HFN5</accession>
<evidence type="ECO:0000256" key="1">
    <source>
        <dbReference type="SAM" id="Coils"/>
    </source>
</evidence>
<dbReference type="InterPro" id="IPR029030">
    <property type="entry name" value="Caspase-like_dom_sf"/>
</dbReference>
<dbReference type="Proteomes" id="UP000198717">
    <property type="component" value="Unassembled WGS sequence"/>
</dbReference>
<dbReference type="InterPro" id="IPR011600">
    <property type="entry name" value="Pept_C14_caspase"/>
</dbReference>
<evidence type="ECO:0000313" key="5">
    <source>
        <dbReference type="EMBL" id="SDF07708.1"/>
    </source>
</evidence>
<dbReference type="SUPFAM" id="SSF52129">
    <property type="entry name" value="Caspase-like"/>
    <property type="match status" value="1"/>
</dbReference>
<feature type="chain" id="PRO_5022666894" evidence="2">
    <location>
        <begin position="30"/>
        <end position="562"/>
    </location>
</feature>
<keyword evidence="2" id="KW-0732">Signal</keyword>
<dbReference type="AlphaFoldDB" id="A0A511HFN5"/>
<sequence>MLSPERACVNRPGLHVVLWLTLLSLSACAAVSTGEKGRAVRVRLDLAELASAHEGERHALLIGVNHYDDESWNDLRYPGKDAEDLGRALADPSRGGFHSVTVLSRPEQTTRAAVLEALRALAARPWRPKDVVVVYVSGHGTLARDARGDLQRYLVMRDTRFRDVQGTGLEMAALERELERLASRRRVLVLATCHSGTGKSLLPPAVLDELERTKAAFIPRPLEEDSRASLVLSASDWGEAAREDDALANDIYTHFFIQALDGRGDRNRDGAVSATEAHDWARRHTWTYTQGRQRPSARMMEVGADPVLLSGTLTRPGQPEVFSYSPRLEGFTLKVDGVDAGELPGGVALPEGKRKLGLHKGGELLWEDTVALQLGERRALDSLLSELAEGHRRTASLEVGALGFLDGRSRREVLPPTVMAGVGLRLGGVLLEQRLDVGVELVMGEGRQSLRLDVGGTVPVRHRAVMLGVTVGPSWEWGRLGVSTGPRVAALWLERSFQLDLLSQDERYLTVWPGWMGGVSWRVGARLVLEAKGQLLWAYVPVDGRTRVVGFGGLLLSGGYRF</sequence>
<comment type="caution">
    <text evidence="4">The sequence shown here is derived from an EMBL/GenBank/DDBJ whole genome shotgun (WGS) entry which is preliminary data.</text>
</comment>
<dbReference type="PROSITE" id="PS51257">
    <property type="entry name" value="PROKAR_LIPOPROTEIN"/>
    <property type="match status" value="1"/>
</dbReference>
<reference evidence="4 7" key="2">
    <citation type="submission" date="2019-07" db="EMBL/GenBank/DDBJ databases">
        <title>Whole genome shotgun sequence of Myxococcus virescens NBRC 100334.</title>
        <authorList>
            <person name="Hosoyama A."/>
            <person name="Uohara A."/>
            <person name="Ohji S."/>
            <person name="Ichikawa N."/>
        </authorList>
    </citation>
    <scope>NUCLEOTIDE SEQUENCE [LARGE SCALE GENOMIC DNA]</scope>
    <source>
        <strain evidence="4 7">NBRC 100334</strain>
    </source>
</reference>
<dbReference type="Gene3D" id="3.40.50.1460">
    <property type="match status" value="1"/>
</dbReference>
<feature type="domain" description="Peptidase C14 caspase" evidence="3">
    <location>
        <begin position="57"/>
        <end position="265"/>
    </location>
</feature>
<gene>
    <name evidence="4" type="ORF">MVI01_41470</name>
    <name evidence="5" type="ORF">SAMN04488504_11972</name>
</gene>
<evidence type="ECO:0000313" key="4">
    <source>
        <dbReference type="EMBL" id="GEL72363.1"/>
    </source>
</evidence>
<dbReference type="EMBL" id="FNAJ01000019">
    <property type="protein sequence ID" value="SDF07708.1"/>
    <property type="molecule type" value="Genomic_DNA"/>
</dbReference>
<feature type="coiled-coil region" evidence="1">
    <location>
        <begin position="164"/>
        <end position="191"/>
    </location>
</feature>
<keyword evidence="6" id="KW-1185">Reference proteome</keyword>
<evidence type="ECO:0000313" key="6">
    <source>
        <dbReference type="Proteomes" id="UP000198717"/>
    </source>
</evidence>
<organism evidence="4 7">
    <name type="scientific">Myxococcus virescens</name>
    <dbReference type="NCBI Taxonomy" id="83456"/>
    <lineage>
        <taxon>Bacteria</taxon>
        <taxon>Pseudomonadati</taxon>
        <taxon>Myxococcota</taxon>
        <taxon>Myxococcia</taxon>
        <taxon>Myxococcales</taxon>
        <taxon>Cystobacterineae</taxon>
        <taxon>Myxococcaceae</taxon>
        <taxon>Myxococcus</taxon>
    </lineage>
</organism>
<dbReference type="GO" id="GO:0006508">
    <property type="term" value="P:proteolysis"/>
    <property type="evidence" value="ECO:0007669"/>
    <property type="project" value="InterPro"/>
</dbReference>
<dbReference type="GO" id="GO:0004197">
    <property type="term" value="F:cysteine-type endopeptidase activity"/>
    <property type="evidence" value="ECO:0007669"/>
    <property type="project" value="InterPro"/>
</dbReference>
<protein>
    <submittedName>
        <fullName evidence="5">Uncharacterized protein, contains caspase domain</fullName>
    </submittedName>
</protein>
<dbReference type="Proteomes" id="UP000321224">
    <property type="component" value="Unassembled WGS sequence"/>
</dbReference>
<reference evidence="5 6" key="1">
    <citation type="submission" date="2016-10" db="EMBL/GenBank/DDBJ databases">
        <authorList>
            <person name="Varghese N."/>
            <person name="Submissions S."/>
        </authorList>
    </citation>
    <scope>NUCLEOTIDE SEQUENCE [LARGE SCALE GENOMIC DNA]</scope>
    <source>
        <strain evidence="5 6">DSM 2260</strain>
    </source>
</reference>
<feature type="signal peptide" evidence="2">
    <location>
        <begin position="1"/>
        <end position="29"/>
    </location>
</feature>
<evidence type="ECO:0000313" key="7">
    <source>
        <dbReference type="Proteomes" id="UP000321224"/>
    </source>
</evidence>
<proteinExistence type="predicted"/>
<dbReference type="Pfam" id="PF00656">
    <property type="entry name" value="Peptidase_C14"/>
    <property type="match status" value="1"/>
</dbReference>
<evidence type="ECO:0000259" key="3">
    <source>
        <dbReference type="Pfam" id="PF00656"/>
    </source>
</evidence>
<evidence type="ECO:0000256" key="2">
    <source>
        <dbReference type="SAM" id="SignalP"/>
    </source>
</evidence>
<keyword evidence="1" id="KW-0175">Coiled coil</keyword>
<name>A0A511HFN5_9BACT</name>